<feature type="compositionally biased region" description="Basic and acidic residues" evidence="1">
    <location>
        <begin position="218"/>
        <end position="229"/>
    </location>
</feature>
<feature type="region of interest" description="Disordered" evidence="1">
    <location>
        <begin position="215"/>
        <end position="411"/>
    </location>
</feature>
<accession>A0A8J1YBJ8</accession>
<feature type="non-terminal residue" evidence="3">
    <location>
        <position position="1"/>
    </location>
</feature>
<dbReference type="PANTHER" id="PTHR15463:SF2">
    <property type="entry name" value="SYNERGIN GAMMA"/>
    <property type="match status" value="1"/>
</dbReference>
<gene>
    <name evidence="3" type="ORF">OFUS_LOCUS24261</name>
</gene>
<dbReference type="OrthoDB" id="524326at2759"/>
<sequence length="762" mass="82823">PGQPGIVPGQPGIAPGQPSITQVQPGAPDDDDDFADFQAAPTPTLHQSSSFGDFTQVSSGANTQPPGSSIPPLGTTLQTQTNTFPKISSESDLLGAEDKYAFLRSMDSSPPAPKQPIDGSATLPEIPKLALDSPVSKTSPESPDDFANFEKYSEAVIKGNLDVLKGSDVDSPRSVESDENEMFKRIKHEKLMQKKMAASTASTEDWADFQTCDIPEPAAKKSEVPKFDKMSILQKFNEPPPKPIKLDQAEDDVNPSTSDQQDDDDWANFESAPPVPPISTNNLTITRKQKYPKMDDDQSKVENNFSSNNDNSDFGAFSMVPPPMQSQSSPPKTRRMSSKTRLPSLDDDSPMFEPPPFEQEGESHTAGVFGDFFSTDPDAQPNKHLEDMFEPKPKPKKQIPNRNTTKPENQVDMTEFTSHLHTSASGPELYNLDTVKLRKDGAGDSQSVSSLELPPFHNQSKALKEDNQSVSSLEFKTKVSSKEGSVDNQSVSSFEFQDRKPSISQDNKSVGSLDFKGPPDEATSGVENGNSEADDNFGDFSVAPPPLPVLPTGAPKSATEVMSESGPQIGVDRYSSIMHDVQDQDRHAVEWEKCLQSCCDVITNANSTFNSVSSSAVCSEIIGSEQGKAYLIGIVEIYRVVCKINLAIKMFAIHNDNLSMVLKNIDLNWNNLTAFIAGNPIMPPASSLDFTAGIVRPGDDEADKKACGVCLLNVDSRSKAFDKANDCHKLTYGGKQYHAPCANFWVNCVDSMLPSLPLPQLI</sequence>
<feature type="region of interest" description="Disordered" evidence="1">
    <location>
        <begin position="1"/>
        <end position="146"/>
    </location>
</feature>
<dbReference type="Proteomes" id="UP000749559">
    <property type="component" value="Unassembled WGS sequence"/>
</dbReference>
<feature type="compositionally biased region" description="Basic and acidic residues" evidence="1">
    <location>
        <begin position="475"/>
        <end position="485"/>
    </location>
</feature>
<evidence type="ECO:0000259" key="2">
    <source>
        <dbReference type="Pfam" id="PF25999"/>
    </source>
</evidence>
<evidence type="ECO:0000313" key="4">
    <source>
        <dbReference type="Proteomes" id="UP000749559"/>
    </source>
</evidence>
<dbReference type="GO" id="GO:0030130">
    <property type="term" value="C:clathrin coat of trans-Golgi network vesicle"/>
    <property type="evidence" value="ECO:0007669"/>
    <property type="project" value="TreeGrafter"/>
</dbReference>
<feature type="compositionally biased region" description="Polar residues" evidence="1">
    <location>
        <begin position="400"/>
        <end position="411"/>
    </location>
</feature>
<feature type="domain" description="Synergin gamma C-terminal" evidence="2">
    <location>
        <begin position="581"/>
        <end position="756"/>
    </location>
</feature>
<feature type="compositionally biased region" description="Low complexity" evidence="1">
    <location>
        <begin position="1"/>
        <end position="20"/>
    </location>
</feature>
<feature type="compositionally biased region" description="Polar residues" evidence="1">
    <location>
        <begin position="44"/>
        <end position="67"/>
    </location>
</feature>
<evidence type="ECO:0000256" key="1">
    <source>
        <dbReference type="SAM" id="MobiDB-lite"/>
    </source>
</evidence>
<comment type="caution">
    <text evidence="3">The sequence shown here is derived from an EMBL/GenBank/DDBJ whole genome shotgun (WGS) entry which is preliminary data.</text>
</comment>
<dbReference type="InterPro" id="IPR039656">
    <property type="entry name" value="SYNRG"/>
</dbReference>
<dbReference type="PANTHER" id="PTHR15463">
    <property type="entry name" value="AP1 GAMMA SUBUNIT BINDING PROTEIN 1"/>
    <property type="match status" value="1"/>
</dbReference>
<name>A0A8J1YBJ8_OWEFU</name>
<feature type="region of interest" description="Disordered" evidence="1">
    <location>
        <begin position="436"/>
        <end position="537"/>
    </location>
</feature>
<reference evidence="3" key="1">
    <citation type="submission" date="2022-03" db="EMBL/GenBank/DDBJ databases">
        <authorList>
            <person name="Martin C."/>
        </authorList>
    </citation>
    <scope>NUCLEOTIDE SEQUENCE</scope>
</reference>
<feature type="compositionally biased region" description="Polar residues" evidence="1">
    <location>
        <begin position="486"/>
        <end position="495"/>
    </location>
</feature>
<feature type="compositionally biased region" description="Low complexity" evidence="1">
    <location>
        <begin position="303"/>
        <end position="314"/>
    </location>
</feature>
<proteinExistence type="predicted"/>
<dbReference type="Pfam" id="PF25999">
    <property type="entry name" value="SYNRG_C"/>
    <property type="match status" value="1"/>
</dbReference>
<dbReference type="AlphaFoldDB" id="A0A8J1YBJ8"/>
<keyword evidence="4" id="KW-1185">Reference proteome</keyword>
<feature type="compositionally biased region" description="Polar residues" evidence="1">
    <location>
        <begin position="75"/>
        <end position="91"/>
    </location>
</feature>
<feature type="compositionally biased region" description="Basic and acidic residues" evidence="1">
    <location>
        <begin position="381"/>
        <end position="393"/>
    </location>
</feature>
<organism evidence="3 4">
    <name type="scientific">Owenia fusiformis</name>
    <name type="common">Polychaete worm</name>
    <dbReference type="NCBI Taxonomy" id="6347"/>
    <lineage>
        <taxon>Eukaryota</taxon>
        <taxon>Metazoa</taxon>
        <taxon>Spiralia</taxon>
        <taxon>Lophotrochozoa</taxon>
        <taxon>Annelida</taxon>
        <taxon>Polychaeta</taxon>
        <taxon>Sedentaria</taxon>
        <taxon>Canalipalpata</taxon>
        <taxon>Sabellida</taxon>
        <taxon>Oweniida</taxon>
        <taxon>Oweniidae</taxon>
        <taxon>Owenia</taxon>
    </lineage>
</organism>
<dbReference type="InterPro" id="IPR059024">
    <property type="entry name" value="SYNRG_C"/>
</dbReference>
<dbReference type="EMBL" id="CAIIXF020000012">
    <property type="protein sequence ID" value="CAH1800369.1"/>
    <property type="molecule type" value="Genomic_DNA"/>
</dbReference>
<protein>
    <recommendedName>
        <fullName evidence="2">Synergin gamma C-terminal domain-containing protein</fullName>
    </recommendedName>
</protein>
<evidence type="ECO:0000313" key="3">
    <source>
        <dbReference type="EMBL" id="CAH1800369.1"/>
    </source>
</evidence>